<dbReference type="Gene3D" id="3.40.50.720">
    <property type="entry name" value="NAD(P)-binding Rossmann-like Domain"/>
    <property type="match status" value="1"/>
</dbReference>
<dbReference type="PANTHER" id="PTHR10366:SF564">
    <property type="entry name" value="STEROL-4-ALPHA-CARBOXYLATE 3-DEHYDROGENASE, DECARBOXYLATING"/>
    <property type="match status" value="1"/>
</dbReference>
<comment type="similarity">
    <text evidence="2">Belongs to the NAD(P)-dependent epimerase/dehydratase family. Dihydroflavonol-4-reductase subfamily.</text>
</comment>
<proteinExistence type="inferred from homology"/>
<dbReference type="InParanoid" id="A0A165CX29"/>
<evidence type="ECO:0000313" key="5">
    <source>
        <dbReference type="Proteomes" id="UP000076842"/>
    </source>
</evidence>
<evidence type="ECO:0000256" key="1">
    <source>
        <dbReference type="ARBA" id="ARBA00023002"/>
    </source>
</evidence>
<sequence>MPAVQSPAKVLVTGANGFLALHIVTQLLAQDYSVRGTVRTASKGEWLKNHFSKFADRFEYIVVSDITKEGAFDEAIQGADAVLHTAAPFPDGFAGTYESIYVPSVHGAQSIFKSLLGSTTVKRVVFTSSFVAMMEPHDPGYTWSETDWNDNASKLVKGSPHELSGYMLYLAAKTDAERVAWDFYHNHQKEVQWDLVTLMMPYIFGPALQEESNFSTNVIYRKAFEERPKDQVGKHAGLWSDVRDVSRAHVLSLQKQQAGGERIFIAGGAFVWQDVYKALQTLNNPEIPRPVEDSDVYDIADTAKAARILGLDYHTFGESVRDTLEAMQERRVQ</sequence>
<dbReference type="InterPro" id="IPR001509">
    <property type="entry name" value="Epimerase_deHydtase"/>
</dbReference>
<gene>
    <name evidence="4" type="ORF">CALCODRAFT_558541</name>
</gene>
<dbReference type="InterPro" id="IPR050425">
    <property type="entry name" value="NAD(P)_dehydrat-like"/>
</dbReference>
<dbReference type="AlphaFoldDB" id="A0A165CX29"/>
<dbReference type="STRING" id="1353952.A0A165CX29"/>
<evidence type="ECO:0000259" key="3">
    <source>
        <dbReference type="Pfam" id="PF01370"/>
    </source>
</evidence>
<reference evidence="4 5" key="1">
    <citation type="journal article" date="2016" name="Mol. Biol. Evol.">
        <title>Comparative Genomics of Early-Diverging Mushroom-Forming Fungi Provides Insights into the Origins of Lignocellulose Decay Capabilities.</title>
        <authorList>
            <person name="Nagy L.G."/>
            <person name="Riley R."/>
            <person name="Tritt A."/>
            <person name="Adam C."/>
            <person name="Daum C."/>
            <person name="Floudas D."/>
            <person name="Sun H."/>
            <person name="Yadav J.S."/>
            <person name="Pangilinan J."/>
            <person name="Larsson K.H."/>
            <person name="Matsuura K."/>
            <person name="Barry K."/>
            <person name="Labutti K."/>
            <person name="Kuo R."/>
            <person name="Ohm R.A."/>
            <person name="Bhattacharya S.S."/>
            <person name="Shirouzu T."/>
            <person name="Yoshinaga Y."/>
            <person name="Martin F.M."/>
            <person name="Grigoriev I.V."/>
            <person name="Hibbett D.S."/>
        </authorList>
    </citation>
    <scope>NUCLEOTIDE SEQUENCE [LARGE SCALE GENOMIC DNA]</scope>
    <source>
        <strain evidence="4 5">HHB12733</strain>
    </source>
</reference>
<feature type="domain" description="NAD-dependent epimerase/dehydratase" evidence="3">
    <location>
        <begin position="10"/>
        <end position="263"/>
    </location>
</feature>
<dbReference type="SUPFAM" id="SSF51735">
    <property type="entry name" value="NAD(P)-binding Rossmann-fold domains"/>
    <property type="match status" value="1"/>
</dbReference>
<keyword evidence="5" id="KW-1185">Reference proteome</keyword>
<dbReference type="PANTHER" id="PTHR10366">
    <property type="entry name" value="NAD DEPENDENT EPIMERASE/DEHYDRATASE"/>
    <property type="match status" value="1"/>
</dbReference>
<dbReference type="OrthoDB" id="2735536at2759"/>
<evidence type="ECO:0000256" key="2">
    <source>
        <dbReference type="ARBA" id="ARBA00023445"/>
    </source>
</evidence>
<dbReference type="InterPro" id="IPR036291">
    <property type="entry name" value="NAD(P)-bd_dom_sf"/>
</dbReference>
<dbReference type="Pfam" id="PF01370">
    <property type="entry name" value="Epimerase"/>
    <property type="match status" value="1"/>
</dbReference>
<organism evidence="4 5">
    <name type="scientific">Calocera cornea HHB12733</name>
    <dbReference type="NCBI Taxonomy" id="1353952"/>
    <lineage>
        <taxon>Eukaryota</taxon>
        <taxon>Fungi</taxon>
        <taxon>Dikarya</taxon>
        <taxon>Basidiomycota</taxon>
        <taxon>Agaricomycotina</taxon>
        <taxon>Dacrymycetes</taxon>
        <taxon>Dacrymycetales</taxon>
        <taxon>Dacrymycetaceae</taxon>
        <taxon>Calocera</taxon>
    </lineage>
</organism>
<dbReference type="GO" id="GO:0016616">
    <property type="term" value="F:oxidoreductase activity, acting on the CH-OH group of donors, NAD or NADP as acceptor"/>
    <property type="evidence" value="ECO:0007669"/>
    <property type="project" value="TreeGrafter"/>
</dbReference>
<dbReference type="EMBL" id="KV424101">
    <property type="protein sequence ID" value="KZT51578.1"/>
    <property type="molecule type" value="Genomic_DNA"/>
</dbReference>
<accession>A0A165CX29</accession>
<protein>
    <submittedName>
        <fullName evidence="4">NAD(P)-binding protein</fullName>
    </submittedName>
</protein>
<keyword evidence="1" id="KW-0560">Oxidoreductase</keyword>
<dbReference type="Proteomes" id="UP000076842">
    <property type="component" value="Unassembled WGS sequence"/>
</dbReference>
<evidence type="ECO:0000313" key="4">
    <source>
        <dbReference type="EMBL" id="KZT51578.1"/>
    </source>
</evidence>
<name>A0A165CX29_9BASI</name>